<evidence type="ECO:0000256" key="2">
    <source>
        <dbReference type="SAM" id="Phobius"/>
    </source>
</evidence>
<reference evidence="4" key="1">
    <citation type="submission" date="2018-09" db="EMBL/GenBank/DDBJ databases">
        <authorList>
            <person name="Zhou D."/>
        </authorList>
    </citation>
    <scope>NUCLEOTIDE SEQUENCE</scope>
    <source>
        <strain evidence="4">13-sp</strain>
        <strain evidence="5">24632</strain>
        <strain evidence="6">24854</strain>
        <strain evidence="3">D920</strain>
        <plasmid evidence="4">p13SP-IMP</plasmid>
        <plasmid evidence="5">p24632-IMP</plasmid>
        <plasmid evidence="6">p24854-IMP</plasmid>
        <plasmid evidence="3">pD920-IMP</plasmid>
    </source>
</reference>
<geneLocation type="plasmid" evidence="6">
    <name>p24854-IMP</name>
</geneLocation>
<dbReference type="EMBL" id="MH909341">
    <property type="protein sequence ID" value="QBQ67605.1"/>
    <property type="molecule type" value="Genomic_DNA"/>
</dbReference>
<keyword evidence="2" id="KW-0472">Membrane</keyword>
<dbReference type="EMBL" id="MH909334">
    <property type="protein sequence ID" value="QBQ66967.1"/>
    <property type="molecule type" value="Genomic_DNA"/>
</dbReference>
<geneLocation type="plasmid" evidence="4">
    <name>p13SP-IMP</name>
</geneLocation>
<feature type="region of interest" description="Disordered" evidence="1">
    <location>
        <begin position="1"/>
        <end position="25"/>
    </location>
</feature>
<dbReference type="EMBL" id="MH909328">
    <property type="protein sequence ID" value="QBQ66412.1"/>
    <property type="molecule type" value="Genomic_DNA"/>
</dbReference>
<keyword evidence="2" id="KW-0812">Transmembrane</keyword>
<evidence type="ECO:0000313" key="6">
    <source>
        <dbReference type="EMBL" id="QBQ67605.1"/>
    </source>
</evidence>
<name>A0A482M2E6_KLEPN</name>
<protein>
    <submittedName>
        <fullName evidence="4">Uncharacterized protein</fullName>
    </submittedName>
</protein>
<sequence>MQTRINNSNSRPFFRRNKTGPKAPARSTLNTISVMLIVFIISHVSLFRTLPHTDKTL</sequence>
<proteinExistence type="predicted"/>
<organism evidence="4">
    <name type="scientific">Klebsiella pneumoniae</name>
    <dbReference type="NCBI Taxonomy" id="573"/>
    <lineage>
        <taxon>Bacteria</taxon>
        <taxon>Pseudomonadati</taxon>
        <taxon>Pseudomonadota</taxon>
        <taxon>Gammaproteobacteria</taxon>
        <taxon>Enterobacterales</taxon>
        <taxon>Enterobacteriaceae</taxon>
        <taxon>Klebsiella/Raoultella group</taxon>
        <taxon>Klebsiella</taxon>
        <taxon>Klebsiella pneumoniae complex</taxon>
    </lineage>
</organism>
<geneLocation type="plasmid" evidence="3">
    <name>pD920-IMP</name>
</geneLocation>
<keyword evidence="2" id="KW-1133">Transmembrane helix</keyword>
<keyword evidence="4" id="KW-0614">Plasmid</keyword>
<feature type="transmembrane region" description="Helical" evidence="2">
    <location>
        <begin position="28"/>
        <end position="47"/>
    </location>
</feature>
<evidence type="ECO:0000313" key="4">
    <source>
        <dbReference type="EMBL" id="QBQ66967.1"/>
    </source>
</evidence>
<evidence type="ECO:0000313" key="3">
    <source>
        <dbReference type="EMBL" id="QBQ66412.1"/>
    </source>
</evidence>
<dbReference type="AlphaFoldDB" id="A0A482M2E6"/>
<dbReference type="EMBL" id="MH909339">
    <property type="protein sequence ID" value="QBQ67366.1"/>
    <property type="molecule type" value="Genomic_DNA"/>
</dbReference>
<geneLocation type="plasmid" evidence="5">
    <name>p24632-IMP</name>
</geneLocation>
<feature type="compositionally biased region" description="Low complexity" evidence="1">
    <location>
        <begin position="1"/>
        <end position="12"/>
    </location>
</feature>
<evidence type="ECO:0000313" key="5">
    <source>
        <dbReference type="EMBL" id="QBQ67366.1"/>
    </source>
</evidence>
<evidence type="ECO:0000256" key="1">
    <source>
        <dbReference type="SAM" id="MobiDB-lite"/>
    </source>
</evidence>
<accession>A0A482M2E6</accession>